<dbReference type="PANTHER" id="PTHR23517">
    <property type="entry name" value="RESISTANCE PROTEIN MDTM, PUTATIVE-RELATED-RELATED"/>
    <property type="match status" value="1"/>
</dbReference>
<feature type="transmembrane region" description="Helical" evidence="7">
    <location>
        <begin position="295"/>
        <end position="318"/>
    </location>
</feature>
<dbReference type="InterPro" id="IPR036259">
    <property type="entry name" value="MFS_trans_sf"/>
</dbReference>
<keyword evidence="3" id="KW-1003">Cell membrane</keyword>
<dbReference type="eggNOG" id="arCOG05728">
    <property type="taxonomic scope" value="Archaea"/>
</dbReference>
<evidence type="ECO:0000256" key="7">
    <source>
        <dbReference type="SAM" id="Phobius"/>
    </source>
</evidence>
<evidence type="ECO:0000256" key="3">
    <source>
        <dbReference type="ARBA" id="ARBA00022475"/>
    </source>
</evidence>
<feature type="transmembrane region" description="Helical" evidence="7">
    <location>
        <begin position="181"/>
        <end position="202"/>
    </location>
</feature>
<dbReference type="AlphaFoldDB" id="O57892"/>
<dbReference type="Proteomes" id="UP000000752">
    <property type="component" value="Chromosome"/>
</dbReference>
<name>O57892_PYRHO</name>
<evidence type="ECO:0000256" key="5">
    <source>
        <dbReference type="ARBA" id="ARBA00022989"/>
    </source>
</evidence>
<gene>
    <name evidence="8" type="ordered locus">PH0153</name>
</gene>
<keyword evidence="6 7" id="KW-0472">Membrane</keyword>
<evidence type="ECO:0000256" key="4">
    <source>
        <dbReference type="ARBA" id="ARBA00022692"/>
    </source>
</evidence>
<dbReference type="InterPro" id="IPR050171">
    <property type="entry name" value="MFS_Transporters"/>
</dbReference>
<feature type="transmembrane region" description="Helical" evidence="7">
    <location>
        <begin position="58"/>
        <end position="79"/>
    </location>
</feature>
<dbReference type="KEGG" id="pho:PH0153"/>
<evidence type="ECO:0000313" key="8">
    <source>
        <dbReference type="EMBL" id="BAA29222.1"/>
    </source>
</evidence>
<feature type="transmembrane region" description="Helical" evidence="7">
    <location>
        <begin position="86"/>
        <end position="104"/>
    </location>
</feature>
<dbReference type="EnsemblBacteria" id="BAA29222">
    <property type="protein sequence ID" value="BAA29222"/>
    <property type="gene ID" value="BAA29222"/>
</dbReference>
<dbReference type="STRING" id="70601.gene:9377063"/>
<keyword evidence="9" id="KW-1185">Reference proteome</keyword>
<accession>O57892</accession>
<evidence type="ECO:0000256" key="1">
    <source>
        <dbReference type="ARBA" id="ARBA00004651"/>
    </source>
</evidence>
<evidence type="ECO:0000256" key="6">
    <source>
        <dbReference type="ARBA" id="ARBA00023136"/>
    </source>
</evidence>
<dbReference type="GO" id="GO:0022857">
    <property type="term" value="F:transmembrane transporter activity"/>
    <property type="evidence" value="ECO:0007669"/>
    <property type="project" value="InterPro"/>
</dbReference>
<sequence length="403" mass="44056">MIPLKSLEKTSREMEAKRALGITMLILSAFLGTIGFRLSTPAIAFYTRDILKASMLSLSLVSVSFILARAFSALFSGILLEKGKKFLYLGAFAMAGNALIVHLYPLTTNWIQVVGIKIANGFLNGISWPTAQFAIASASPDKIRARVTTIYFFLASVASLLGNYAYAYLADLTLKVQMLIVSFFYLLTTLSMFLAYYFLYAYVTPKRKERKGEKLPLDPGKILAITSLIAIITAFSSGEITYVYVSEALGIEKGMTAKLLGWISFTATALSYLTSWKADVGMVKEMVSLISILSAISPLLASIKAPVTVFLGVFLALFSSQSFRPISRKVLVSYHRSSLAIGSLNAVQNLSTFVGGLFFGLAYGFGEIHFLTTINLGLASFLPFSIVLIIMGRYIGRDENEES</sequence>
<keyword evidence="4 7" id="KW-0812">Transmembrane</keyword>
<evidence type="ECO:0008006" key="10">
    <source>
        <dbReference type="Google" id="ProtNLM"/>
    </source>
</evidence>
<comment type="subcellular location">
    <subcellularLocation>
        <location evidence="1">Cell membrane</location>
        <topology evidence="1">Multi-pass membrane protein</topology>
    </subcellularLocation>
</comment>
<dbReference type="Pfam" id="PF07690">
    <property type="entry name" value="MFS_1"/>
    <property type="match status" value="1"/>
</dbReference>
<evidence type="ECO:0000256" key="2">
    <source>
        <dbReference type="ARBA" id="ARBA00022448"/>
    </source>
</evidence>
<feature type="transmembrane region" description="Helical" evidence="7">
    <location>
        <begin position="20"/>
        <end position="38"/>
    </location>
</feature>
<dbReference type="EMBL" id="BA000001">
    <property type="protein sequence ID" value="BAA29222.1"/>
    <property type="molecule type" value="Genomic_DNA"/>
</dbReference>
<protein>
    <recommendedName>
        <fullName evidence="10">Major facilitator superfamily (MFS) profile domain-containing protein</fullName>
    </recommendedName>
</protein>
<organism evidence="8 9">
    <name type="scientific">Pyrococcus horikoshii (strain ATCC 700860 / DSM 12428 / JCM 9974 / NBRC 100139 / OT-3)</name>
    <dbReference type="NCBI Taxonomy" id="70601"/>
    <lineage>
        <taxon>Archaea</taxon>
        <taxon>Methanobacteriati</taxon>
        <taxon>Methanobacteriota</taxon>
        <taxon>Thermococci</taxon>
        <taxon>Thermococcales</taxon>
        <taxon>Thermococcaceae</taxon>
        <taxon>Pyrococcus</taxon>
    </lineage>
</organism>
<proteinExistence type="predicted"/>
<keyword evidence="2" id="KW-0813">Transport</keyword>
<keyword evidence="5 7" id="KW-1133">Transmembrane helix</keyword>
<feature type="transmembrane region" description="Helical" evidence="7">
    <location>
        <begin position="339"/>
        <end position="362"/>
    </location>
</feature>
<feature type="transmembrane region" description="Helical" evidence="7">
    <location>
        <begin position="222"/>
        <end position="245"/>
    </location>
</feature>
<dbReference type="PIR" id="G71236">
    <property type="entry name" value="G71236"/>
</dbReference>
<evidence type="ECO:0000313" key="9">
    <source>
        <dbReference type="Proteomes" id="UP000000752"/>
    </source>
</evidence>
<feature type="transmembrane region" description="Helical" evidence="7">
    <location>
        <begin position="150"/>
        <end position="169"/>
    </location>
</feature>
<feature type="transmembrane region" description="Helical" evidence="7">
    <location>
        <begin position="368"/>
        <end position="390"/>
    </location>
</feature>
<dbReference type="InterPro" id="IPR011701">
    <property type="entry name" value="MFS"/>
</dbReference>
<dbReference type="Gene3D" id="1.20.1250.20">
    <property type="entry name" value="MFS general substrate transporter like domains"/>
    <property type="match status" value="1"/>
</dbReference>
<dbReference type="SUPFAM" id="SSF103473">
    <property type="entry name" value="MFS general substrate transporter"/>
    <property type="match status" value="1"/>
</dbReference>
<dbReference type="PANTHER" id="PTHR23517:SF3">
    <property type="entry name" value="INTEGRAL MEMBRANE TRANSPORT PROTEIN"/>
    <property type="match status" value="1"/>
</dbReference>
<reference evidence="8 9" key="1">
    <citation type="journal article" date="1998" name="DNA Res.">
        <title>Complete sequence and gene organization of the genome of a hyper-thermophilic archaebacterium, Pyrococcus horikoshii OT3.</title>
        <authorList>
            <person name="Kawarabayasi Y."/>
            <person name="Sawada M."/>
            <person name="Horikawa H."/>
            <person name="Haikawa Y."/>
            <person name="Hino Y."/>
            <person name="Yamamoto S."/>
            <person name="Sekine M."/>
            <person name="Baba S."/>
            <person name="Kosugi H."/>
            <person name="Hosoyama A."/>
            <person name="Nagai Y."/>
            <person name="Sakai M."/>
            <person name="Ogura K."/>
            <person name="Otuka R."/>
            <person name="Nakazawa H."/>
            <person name="Takamiya M."/>
            <person name="Ohfuku Y."/>
            <person name="Funahashi T."/>
            <person name="Tanaka T."/>
            <person name="Kudoh Y."/>
            <person name="Yamazaki J."/>
            <person name="Kushida N."/>
            <person name="Oguchi A."/>
            <person name="Aoki K."/>
            <person name="Nakamura Y."/>
            <person name="Robb T.F."/>
            <person name="Horikoshi K."/>
            <person name="Masuchi Y."/>
            <person name="Shizuya H."/>
            <person name="Kikuchi H."/>
        </authorList>
    </citation>
    <scope>NUCLEOTIDE SEQUENCE [LARGE SCALE GENOMIC DNA]</scope>
    <source>
        <strain evidence="9">ATCC 700860 / DSM 12428 / JCM 9974 / NBRC 100139 / OT-3</strain>
    </source>
</reference>
<dbReference type="GO" id="GO:0005886">
    <property type="term" value="C:plasma membrane"/>
    <property type="evidence" value="ECO:0007669"/>
    <property type="project" value="UniProtKB-SubCell"/>
</dbReference>
<feature type="transmembrane region" description="Helical" evidence="7">
    <location>
        <begin position="257"/>
        <end position="275"/>
    </location>
</feature>